<keyword evidence="5" id="KW-1133">Transmembrane helix</keyword>
<dbReference type="GO" id="GO:0003910">
    <property type="term" value="F:DNA ligase (ATP) activity"/>
    <property type="evidence" value="ECO:0007669"/>
    <property type="project" value="UniProtKB-EC"/>
</dbReference>
<dbReference type="EMBL" id="FOCQ01000008">
    <property type="protein sequence ID" value="SEN29542.1"/>
    <property type="molecule type" value="Genomic_DNA"/>
</dbReference>
<organism evidence="7 8">
    <name type="scientific">Lihuaxuella thermophila</name>
    <dbReference type="NCBI Taxonomy" id="1173111"/>
    <lineage>
        <taxon>Bacteria</taxon>
        <taxon>Bacillati</taxon>
        <taxon>Bacillota</taxon>
        <taxon>Bacilli</taxon>
        <taxon>Bacillales</taxon>
        <taxon>Thermoactinomycetaceae</taxon>
        <taxon>Lihuaxuella</taxon>
    </lineage>
</organism>
<reference evidence="7 8" key="1">
    <citation type="submission" date="2016-10" db="EMBL/GenBank/DDBJ databases">
        <authorList>
            <person name="de Groot N.N."/>
        </authorList>
    </citation>
    <scope>NUCLEOTIDE SEQUENCE [LARGE SCALE GENOMIC DNA]</scope>
    <source>
        <strain evidence="7 8">DSM 46701</strain>
    </source>
</reference>
<accession>A0A1H8FCU8</accession>
<dbReference type="InterPro" id="IPR012309">
    <property type="entry name" value="DNA_ligase_ATP-dep_C"/>
</dbReference>
<gene>
    <name evidence="7" type="ORF">SAMN05444955_108134</name>
</gene>
<sequence>MKPIIPMEPSRSDSIPQGQEWVAQVKWDGVRVLTYYDGREVRLYNRKMHERTLHYPEIIDIHSYCDADSVILDGEIIALGSDGKPSFHEVMRRDGIRRMEKVAQAQKRVPVTYMIFDVIYKNGIWLNQRPLIERIKILSDLIQPNDYVQLVSSHDDGQALFHAVRQHGMEGIVMKKTNSPYRIGKKDDVWLKIKNYRDLIAVVGGFTLSGGMVNAVLLGLYDEQGRFWYIGHAGTGKLTQQDWRELTERLKSNVSKDRPFVNKPDRSLKAYWVKPALTAKIKYAEWTEGHSLRQPSIQAFVHVPAHECKFSPEMFS</sequence>
<dbReference type="RefSeq" id="WP_089968653.1">
    <property type="nucleotide sequence ID" value="NZ_FOCQ01000008.1"/>
</dbReference>
<comment type="similarity">
    <text evidence="1">Belongs to the ATP-dependent DNA ligase family.</text>
</comment>
<dbReference type="Pfam" id="PF04679">
    <property type="entry name" value="DNA_ligase_A_C"/>
    <property type="match status" value="1"/>
</dbReference>
<comment type="catalytic activity">
    <reaction evidence="4">
        <text>ATP + (deoxyribonucleotide)n-3'-hydroxyl + 5'-phospho-(deoxyribonucleotide)m = (deoxyribonucleotide)n+m + AMP + diphosphate.</text>
        <dbReference type="EC" id="6.5.1.1"/>
    </reaction>
</comment>
<dbReference type="SUPFAM" id="SSF56091">
    <property type="entry name" value="DNA ligase/mRNA capping enzyme, catalytic domain"/>
    <property type="match status" value="1"/>
</dbReference>
<dbReference type="PANTHER" id="PTHR45674:SF4">
    <property type="entry name" value="DNA LIGASE 1"/>
    <property type="match status" value="1"/>
</dbReference>
<protein>
    <recommendedName>
        <fullName evidence="2">DNA ligase (ATP)</fullName>
        <ecNumber evidence="2">6.5.1.1</ecNumber>
    </recommendedName>
</protein>
<evidence type="ECO:0000256" key="1">
    <source>
        <dbReference type="ARBA" id="ARBA00007572"/>
    </source>
</evidence>
<dbReference type="InterPro" id="IPR012310">
    <property type="entry name" value="DNA_ligase_ATP-dep_cent"/>
</dbReference>
<dbReference type="InterPro" id="IPR014146">
    <property type="entry name" value="LigD_ligase_dom"/>
</dbReference>
<evidence type="ECO:0000256" key="5">
    <source>
        <dbReference type="SAM" id="Phobius"/>
    </source>
</evidence>
<keyword evidence="5" id="KW-0472">Membrane</keyword>
<dbReference type="SUPFAM" id="SSF50249">
    <property type="entry name" value="Nucleic acid-binding proteins"/>
    <property type="match status" value="1"/>
</dbReference>
<dbReference type="Pfam" id="PF01068">
    <property type="entry name" value="DNA_ligase_A_M"/>
    <property type="match status" value="1"/>
</dbReference>
<dbReference type="CDD" id="cd07971">
    <property type="entry name" value="OBF_DNA_ligase_LigD"/>
    <property type="match status" value="1"/>
</dbReference>
<feature type="domain" description="ATP-dependent DNA ligase family profile" evidence="6">
    <location>
        <begin position="104"/>
        <end position="226"/>
    </location>
</feature>
<dbReference type="InterPro" id="IPR016059">
    <property type="entry name" value="DNA_ligase_ATP-dep_CS"/>
</dbReference>
<dbReference type="PROSITE" id="PS50160">
    <property type="entry name" value="DNA_LIGASE_A3"/>
    <property type="match status" value="1"/>
</dbReference>
<name>A0A1H8FCU8_9BACL</name>
<dbReference type="InterPro" id="IPR012340">
    <property type="entry name" value="NA-bd_OB-fold"/>
</dbReference>
<evidence type="ECO:0000256" key="4">
    <source>
        <dbReference type="ARBA" id="ARBA00034003"/>
    </source>
</evidence>
<dbReference type="CDD" id="cd07906">
    <property type="entry name" value="Adenylation_DNA_ligase_LigD_LigC"/>
    <property type="match status" value="1"/>
</dbReference>
<dbReference type="PANTHER" id="PTHR45674">
    <property type="entry name" value="DNA LIGASE 1/3 FAMILY MEMBER"/>
    <property type="match status" value="1"/>
</dbReference>
<evidence type="ECO:0000256" key="2">
    <source>
        <dbReference type="ARBA" id="ARBA00012727"/>
    </source>
</evidence>
<keyword evidence="3" id="KW-0436">Ligase</keyword>
<dbReference type="STRING" id="1173111.SAMN05444955_108134"/>
<dbReference type="AlphaFoldDB" id="A0A1H8FCU8"/>
<dbReference type="EC" id="6.5.1.1" evidence="2"/>
<dbReference type="OrthoDB" id="9802472at2"/>
<feature type="transmembrane region" description="Helical" evidence="5">
    <location>
        <begin position="199"/>
        <end position="221"/>
    </location>
</feature>
<dbReference type="GO" id="GO:0006281">
    <property type="term" value="P:DNA repair"/>
    <property type="evidence" value="ECO:0007669"/>
    <property type="project" value="InterPro"/>
</dbReference>
<evidence type="ECO:0000259" key="6">
    <source>
        <dbReference type="PROSITE" id="PS50160"/>
    </source>
</evidence>
<dbReference type="GO" id="GO:0006310">
    <property type="term" value="P:DNA recombination"/>
    <property type="evidence" value="ECO:0007669"/>
    <property type="project" value="InterPro"/>
</dbReference>
<keyword evidence="8" id="KW-1185">Reference proteome</keyword>
<dbReference type="Proteomes" id="UP000199695">
    <property type="component" value="Unassembled WGS sequence"/>
</dbReference>
<keyword evidence="5" id="KW-0812">Transmembrane</keyword>
<dbReference type="PROSITE" id="PS00697">
    <property type="entry name" value="DNA_LIGASE_A1"/>
    <property type="match status" value="1"/>
</dbReference>
<dbReference type="Gene3D" id="2.40.50.140">
    <property type="entry name" value="Nucleic acid-binding proteins"/>
    <property type="match status" value="1"/>
</dbReference>
<evidence type="ECO:0000256" key="3">
    <source>
        <dbReference type="ARBA" id="ARBA00022598"/>
    </source>
</evidence>
<evidence type="ECO:0000313" key="7">
    <source>
        <dbReference type="EMBL" id="SEN29542.1"/>
    </source>
</evidence>
<dbReference type="GO" id="GO:0005524">
    <property type="term" value="F:ATP binding"/>
    <property type="evidence" value="ECO:0007669"/>
    <property type="project" value="InterPro"/>
</dbReference>
<dbReference type="InterPro" id="IPR050191">
    <property type="entry name" value="ATP-dep_DNA_ligase"/>
</dbReference>
<dbReference type="NCBIfam" id="TIGR02779">
    <property type="entry name" value="NHEJ_ligase_lig"/>
    <property type="match status" value="1"/>
</dbReference>
<evidence type="ECO:0000313" key="8">
    <source>
        <dbReference type="Proteomes" id="UP000199695"/>
    </source>
</evidence>
<dbReference type="Gene3D" id="3.30.470.30">
    <property type="entry name" value="DNA ligase/mRNA capping enzyme"/>
    <property type="match status" value="1"/>
</dbReference>
<proteinExistence type="inferred from homology"/>